<protein>
    <recommendedName>
        <fullName evidence="1">AB hydrolase-1 domain-containing protein</fullName>
    </recommendedName>
</protein>
<feature type="domain" description="AB hydrolase-1" evidence="1">
    <location>
        <begin position="20"/>
        <end position="149"/>
    </location>
</feature>
<reference evidence="2" key="1">
    <citation type="submission" date="2018-05" db="EMBL/GenBank/DDBJ databases">
        <authorList>
            <person name="Lanie J.A."/>
            <person name="Ng W.-L."/>
            <person name="Kazmierczak K.M."/>
            <person name="Andrzejewski T.M."/>
            <person name="Davidsen T.M."/>
            <person name="Wayne K.J."/>
            <person name="Tettelin H."/>
            <person name="Glass J.I."/>
            <person name="Rusch D."/>
            <person name="Podicherti R."/>
            <person name="Tsui H.-C.T."/>
            <person name="Winkler M.E."/>
        </authorList>
    </citation>
    <scope>NUCLEOTIDE SEQUENCE</scope>
</reference>
<gene>
    <name evidence="2" type="ORF">METZ01_LOCUS216865</name>
</gene>
<accession>A0A382FPW6</accession>
<dbReference type="InterPro" id="IPR029058">
    <property type="entry name" value="AB_hydrolase_fold"/>
</dbReference>
<dbReference type="SUPFAM" id="SSF53474">
    <property type="entry name" value="alpha/beta-Hydrolases"/>
    <property type="match status" value="1"/>
</dbReference>
<proteinExistence type="predicted"/>
<dbReference type="EMBL" id="UINC01050718">
    <property type="protein sequence ID" value="SVB64011.1"/>
    <property type="molecule type" value="Genomic_DNA"/>
</dbReference>
<dbReference type="AlphaFoldDB" id="A0A382FPW6"/>
<dbReference type="Gene3D" id="3.40.50.1820">
    <property type="entry name" value="alpha/beta hydrolase"/>
    <property type="match status" value="1"/>
</dbReference>
<dbReference type="Pfam" id="PF00561">
    <property type="entry name" value="Abhydrolase_1"/>
    <property type="match status" value="1"/>
</dbReference>
<dbReference type="PANTHER" id="PTHR43433:SF5">
    <property type="entry name" value="AB HYDROLASE-1 DOMAIN-CONTAINING PROTEIN"/>
    <property type="match status" value="1"/>
</dbReference>
<name>A0A382FPW6_9ZZZZ</name>
<organism evidence="2">
    <name type="scientific">marine metagenome</name>
    <dbReference type="NCBI Taxonomy" id="408172"/>
    <lineage>
        <taxon>unclassified sequences</taxon>
        <taxon>metagenomes</taxon>
        <taxon>ecological metagenomes</taxon>
    </lineage>
</organism>
<evidence type="ECO:0000259" key="1">
    <source>
        <dbReference type="Pfam" id="PF00561"/>
    </source>
</evidence>
<evidence type="ECO:0000313" key="2">
    <source>
        <dbReference type="EMBL" id="SVB64011.1"/>
    </source>
</evidence>
<dbReference type="InterPro" id="IPR050471">
    <property type="entry name" value="AB_hydrolase"/>
</dbReference>
<dbReference type="PANTHER" id="PTHR43433">
    <property type="entry name" value="HYDROLASE, ALPHA/BETA FOLD FAMILY PROTEIN"/>
    <property type="match status" value="1"/>
</dbReference>
<dbReference type="InterPro" id="IPR000073">
    <property type="entry name" value="AB_hydrolase_1"/>
</dbReference>
<sequence length="252" mass="28250">MAIYENGPVRIFYDDLGTGPPLLLIAGGGLNGTIHNLTHKSPFNPIDQFSGDYRCIMMDLRNANDGQSSGPLDIERPWDAYADDQIGLMDHLGINKFLVLGFCIGGPFIWNLLQRIPDRIIAAVLVQPSGFRPEVPDLFFQNNIEGWAPQLCDRRSDITMEMAEAFLENMYRAKADFVFTASRDFVRGCKTPILILPDDIPAHPYAVAMESALLAPYAQVSLYPWKEPKDRIPLAVRHIRTFLKAQVSLVNT</sequence>